<comment type="caution">
    <text evidence="2">The sequence shown here is derived from an EMBL/GenBank/DDBJ whole genome shotgun (WGS) entry which is preliminary data.</text>
</comment>
<reference evidence="2 3" key="1">
    <citation type="submission" date="2017-04" db="EMBL/GenBank/DDBJ databases">
        <title>Novel microbial lineages endemic to geothermal iron-oxide mats fill important gaps in the evolutionary history of Archaea.</title>
        <authorList>
            <person name="Jay Z.J."/>
            <person name="Beam J.P."/>
            <person name="Dlakic M."/>
            <person name="Rusch D.B."/>
            <person name="Kozubal M.A."/>
            <person name="Inskeep W.P."/>
        </authorList>
    </citation>
    <scope>NUCLEOTIDE SEQUENCE [LARGE SCALE GENOMIC DNA]</scope>
    <source>
        <strain evidence="2">OSP_D</strain>
    </source>
</reference>
<dbReference type="EMBL" id="NEXC01000019">
    <property type="protein sequence ID" value="PSN83610.1"/>
    <property type="molecule type" value="Genomic_DNA"/>
</dbReference>
<dbReference type="InterPro" id="IPR055545">
    <property type="entry name" value="DUF7121"/>
</dbReference>
<evidence type="ECO:0000313" key="2">
    <source>
        <dbReference type="EMBL" id="PSN83610.1"/>
    </source>
</evidence>
<protein>
    <recommendedName>
        <fullName evidence="4">Phosphoserine phosphatase</fullName>
    </recommendedName>
</protein>
<proteinExistence type="predicted"/>
<keyword evidence="1" id="KW-0175">Coiled coil</keyword>
<gene>
    <name evidence="2" type="ORF">B9Q01_04180</name>
</gene>
<dbReference type="Pfam" id="PF23435">
    <property type="entry name" value="DUF7121"/>
    <property type="match status" value="1"/>
</dbReference>
<dbReference type="Proteomes" id="UP000240880">
    <property type="component" value="Unassembled WGS sequence"/>
</dbReference>
<dbReference type="AlphaFoldDB" id="A0A2R6AB18"/>
<evidence type="ECO:0000256" key="1">
    <source>
        <dbReference type="SAM" id="Coils"/>
    </source>
</evidence>
<sequence>MLSDVGEIQEKTAKLQQLIKQEREVADTEAKKRDELNAAFKQAIKEYRELRAKRDEALKKAKELRDKKEVVYQELAKLHEQLKGREAELGTLRNLERQVQKLKEALEKVEWQYQTRSMPSSMAKSLEKEMEELEQKLQAAQKKLEAYKQTLELKNQYEQKLAEFRALKEEFRKTVSELDELRAKAAAKLAEAKKIKEEADKRHQSYIEHANQVIKLQAELNALRMQLQEVRKEVKQKTQFELKNKNTKMIAEKIAKAREKLSRGEKLEFEEWQALLLGDELLQKQGA</sequence>
<name>A0A2R6AB18_9ARCH</name>
<accession>A0A2R6AB18</accession>
<organism evidence="2 3">
    <name type="scientific">Candidatus Marsarchaeota G1 archaeon OSP_D</name>
    <dbReference type="NCBI Taxonomy" id="1978155"/>
    <lineage>
        <taxon>Archaea</taxon>
        <taxon>Candidatus Marsarchaeota</taxon>
        <taxon>Candidatus Marsarchaeota group 1</taxon>
    </lineage>
</organism>
<evidence type="ECO:0008006" key="4">
    <source>
        <dbReference type="Google" id="ProtNLM"/>
    </source>
</evidence>
<feature type="coiled-coil region" evidence="1">
    <location>
        <begin position="18"/>
        <end position="240"/>
    </location>
</feature>
<evidence type="ECO:0000313" key="3">
    <source>
        <dbReference type="Proteomes" id="UP000240880"/>
    </source>
</evidence>